<reference evidence="6" key="1">
    <citation type="submission" date="2023-01" db="EMBL/GenBank/DDBJ databases">
        <authorList>
            <person name="Van Ghelder C."/>
            <person name="Rancurel C."/>
        </authorList>
    </citation>
    <scope>NUCLEOTIDE SEQUENCE</scope>
    <source>
        <strain evidence="6">CNCM I-4278</strain>
    </source>
</reference>
<feature type="chain" id="PRO_5040970640" description="1-alkyl-2-acetylglycerophosphocholine esterase" evidence="5">
    <location>
        <begin position="27"/>
        <end position="397"/>
    </location>
</feature>
<keyword evidence="5" id="KW-0732">Signal</keyword>
<gene>
    <name evidence="6" type="ORF">PDIGIT_LOCUS7387</name>
</gene>
<dbReference type="GO" id="GO:0003847">
    <property type="term" value="F:1-alkyl-2-acetylglycerophosphocholine esterase activity"/>
    <property type="evidence" value="ECO:0007669"/>
    <property type="project" value="UniProtKB-EC"/>
</dbReference>
<keyword evidence="4" id="KW-0443">Lipid metabolism</keyword>
<dbReference type="Proteomes" id="UP001152607">
    <property type="component" value="Unassembled WGS sequence"/>
</dbReference>
<evidence type="ECO:0000256" key="4">
    <source>
        <dbReference type="ARBA" id="ARBA00023098"/>
    </source>
</evidence>
<evidence type="ECO:0000313" key="7">
    <source>
        <dbReference type="Proteomes" id="UP001152607"/>
    </source>
</evidence>
<feature type="signal peptide" evidence="5">
    <location>
        <begin position="1"/>
        <end position="26"/>
    </location>
</feature>
<dbReference type="InterPro" id="IPR029058">
    <property type="entry name" value="AB_hydrolase_fold"/>
</dbReference>
<dbReference type="EC" id="3.1.1.47" evidence="1"/>
<keyword evidence="3" id="KW-0442">Lipid degradation</keyword>
<dbReference type="AlphaFoldDB" id="A0A9W4UE62"/>
<dbReference type="EMBL" id="CAOQHR010000005">
    <property type="protein sequence ID" value="CAI6334330.1"/>
    <property type="molecule type" value="Genomic_DNA"/>
</dbReference>
<organism evidence="6 7">
    <name type="scientific">Periconia digitata</name>
    <dbReference type="NCBI Taxonomy" id="1303443"/>
    <lineage>
        <taxon>Eukaryota</taxon>
        <taxon>Fungi</taxon>
        <taxon>Dikarya</taxon>
        <taxon>Ascomycota</taxon>
        <taxon>Pezizomycotina</taxon>
        <taxon>Dothideomycetes</taxon>
        <taxon>Pleosporomycetidae</taxon>
        <taxon>Pleosporales</taxon>
        <taxon>Massarineae</taxon>
        <taxon>Periconiaceae</taxon>
        <taxon>Periconia</taxon>
    </lineage>
</organism>
<sequence>MQKSRHSPITIALAFFAGALLPNAAAFSIQPQLGPYPVSVSNIAIQTSRDDALAPQSGTKRRLMLSILQPQMDTFACHNSSYTPYMPARTASVMKTQEPAGIPLSPIADLDFNALEVEYCALSSSLVSLAEPRLPILLFQPGYQNSRFSYQLNLASIASSGYTVISMDSTFETPIIEFPDGSTVVNNTGISEDGLGPNDSLPVRVADYSSVIDALENGELQVPGLELSSKSTGEEGKIGGIGVFGHSIGGAAALSAASSDPRIAAAIDWDGQIFSSQINISIPVPAFLFGRETPLPGHVEGWEFAWDNLLKGEKVWVAVNGTQHLSFTDLPIVLDVEGLRKEYRENVEAVGGVIAPERQREILWRGSVGWFDSVLKGTGEDLFHNRINDYPDVRFVK</sequence>
<proteinExistence type="predicted"/>
<dbReference type="PANTHER" id="PTHR10272:SF14">
    <property type="entry name" value="PAF ACETYLHYDROLASE FAMILY PROTEIN"/>
    <property type="match status" value="1"/>
</dbReference>
<evidence type="ECO:0000256" key="5">
    <source>
        <dbReference type="SAM" id="SignalP"/>
    </source>
</evidence>
<comment type="caution">
    <text evidence="6">The sequence shown here is derived from an EMBL/GenBank/DDBJ whole genome shotgun (WGS) entry which is preliminary data.</text>
</comment>
<dbReference type="Gene3D" id="3.40.50.1820">
    <property type="entry name" value="alpha/beta hydrolase"/>
    <property type="match status" value="1"/>
</dbReference>
<evidence type="ECO:0000256" key="2">
    <source>
        <dbReference type="ARBA" id="ARBA00022801"/>
    </source>
</evidence>
<accession>A0A9W4UE62</accession>
<dbReference type="PANTHER" id="PTHR10272">
    <property type="entry name" value="PLATELET-ACTIVATING FACTOR ACETYLHYDROLASE"/>
    <property type="match status" value="1"/>
</dbReference>
<dbReference type="GO" id="GO:0016042">
    <property type="term" value="P:lipid catabolic process"/>
    <property type="evidence" value="ECO:0007669"/>
    <property type="project" value="UniProtKB-KW"/>
</dbReference>
<keyword evidence="7" id="KW-1185">Reference proteome</keyword>
<dbReference type="OrthoDB" id="2363873at2759"/>
<evidence type="ECO:0000256" key="3">
    <source>
        <dbReference type="ARBA" id="ARBA00022963"/>
    </source>
</evidence>
<protein>
    <recommendedName>
        <fullName evidence="1">1-alkyl-2-acetylglycerophosphocholine esterase</fullName>
        <ecNumber evidence="1">3.1.1.47</ecNumber>
    </recommendedName>
</protein>
<dbReference type="SUPFAM" id="SSF53474">
    <property type="entry name" value="alpha/beta-Hydrolases"/>
    <property type="match status" value="1"/>
</dbReference>
<keyword evidence="2" id="KW-0378">Hydrolase</keyword>
<name>A0A9W4UE62_9PLEO</name>
<evidence type="ECO:0000313" key="6">
    <source>
        <dbReference type="EMBL" id="CAI6334330.1"/>
    </source>
</evidence>
<evidence type="ECO:0000256" key="1">
    <source>
        <dbReference type="ARBA" id="ARBA00013201"/>
    </source>
</evidence>